<gene>
    <name evidence="2" type="ORF">SAMN06296241_2930</name>
</gene>
<dbReference type="EMBL" id="OCMF01000004">
    <property type="protein sequence ID" value="SOC81355.1"/>
    <property type="molecule type" value="Genomic_DNA"/>
</dbReference>
<dbReference type="PROSITE" id="PS51257">
    <property type="entry name" value="PROKAR_LIPOPROTEIN"/>
    <property type="match status" value="1"/>
</dbReference>
<accession>A0A285X7U3</accession>
<dbReference type="OrthoDB" id="1442355at2"/>
<feature type="chain" id="PRO_5013171272" description="Lipocalin-like domain-containing protein" evidence="1">
    <location>
        <begin position="21"/>
        <end position="130"/>
    </location>
</feature>
<evidence type="ECO:0000313" key="3">
    <source>
        <dbReference type="Proteomes" id="UP000219193"/>
    </source>
</evidence>
<evidence type="ECO:0000313" key="2">
    <source>
        <dbReference type="EMBL" id="SOC81355.1"/>
    </source>
</evidence>
<keyword evidence="1" id="KW-0732">Signal</keyword>
<dbReference type="Proteomes" id="UP000219193">
    <property type="component" value="Unassembled WGS sequence"/>
</dbReference>
<keyword evidence="3" id="KW-1185">Reference proteome</keyword>
<evidence type="ECO:0008006" key="4">
    <source>
        <dbReference type="Google" id="ProtNLM"/>
    </source>
</evidence>
<reference evidence="3" key="1">
    <citation type="submission" date="2017-09" db="EMBL/GenBank/DDBJ databases">
        <authorList>
            <person name="Varghese N."/>
            <person name="Submissions S."/>
        </authorList>
    </citation>
    <scope>NUCLEOTIDE SEQUENCE [LARGE SCALE GENOMIC DNA]</scope>
    <source>
        <strain evidence="3">CGMCC 1.12641</strain>
    </source>
</reference>
<sequence>MKKFLILFAAISLFATTSCTNDDDNNDQNPIIGEWTLVSVNPTVINPAACTNSSTISVNGDNSMSSNFYLEQNNCDLLTASGSWEDNGNSQYTMNFPQLGEVTGTVNFNSANSFTFTTSTDVVFTFNRQI</sequence>
<feature type="signal peptide" evidence="1">
    <location>
        <begin position="1"/>
        <end position="20"/>
    </location>
</feature>
<evidence type="ECO:0000256" key="1">
    <source>
        <dbReference type="SAM" id="SignalP"/>
    </source>
</evidence>
<name>A0A285X7U3_9FLAO</name>
<organism evidence="2 3">
    <name type="scientific">Salinimicrobium sediminis</name>
    <dbReference type="NCBI Taxonomy" id="1343891"/>
    <lineage>
        <taxon>Bacteria</taxon>
        <taxon>Pseudomonadati</taxon>
        <taxon>Bacteroidota</taxon>
        <taxon>Flavobacteriia</taxon>
        <taxon>Flavobacteriales</taxon>
        <taxon>Flavobacteriaceae</taxon>
        <taxon>Salinimicrobium</taxon>
    </lineage>
</organism>
<dbReference type="RefSeq" id="WP_097057113.1">
    <property type="nucleotide sequence ID" value="NZ_OCMF01000004.1"/>
</dbReference>
<dbReference type="AlphaFoldDB" id="A0A285X7U3"/>
<proteinExistence type="predicted"/>
<protein>
    <recommendedName>
        <fullName evidence="4">Lipocalin-like domain-containing protein</fullName>
    </recommendedName>
</protein>